<evidence type="ECO:0000256" key="1">
    <source>
        <dbReference type="ARBA" id="ARBA00004370"/>
    </source>
</evidence>
<dbReference type="EMBL" id="MHUW01000017">
    <property type="protein sequence ID" value="OHA83419.1"/>
    <property type="molecule type" value="Genomic_DNA"/>
</dbReference>
<dbReference type="Proteomes" id="UP000177987">
    <property type="component" value="Unassembled WGS sequence"/>
</dbReference>
<reference evidence="7 8" key="1">
    <citation type="journal article" date="2016" name="Nat. Commun.">
        <title>Thousands of microbial genomes shed light on interconnected biogeochemical processes in an aquifer system.</title>
        <authorList>
            <person name="Anantharaman K."/>
            <person name="Brown C.T."/>
            <person name="Hug L.A."/>
            <person name="Sharon I."/>
            <person name="Castelle C.J."/>
            <person name="Probst A.J."/>
            <person name="Thomas B.C."/>
            <person name="Singh A."/>
            <person name="Wilkins M.J."/>
            <person name="Karaoz U."/>
            <person name="Brodie E.L."/>
            <person name="Williams K.H."/>
            <person name="Hubbard S.S."/>
            <person name="Banfield J.F."/>
        </authorList>
    </citation>
    <scope>NUCLEOTIDE SEQUENCE [LARGE SCALE GENOMIC DNA]</scope>
</reference>
<dbReference type="STRING" id="1802727.A2937_03815"/>
<dbReference type="InterPro" id="IPR000711">
    <property type="entry name" value="ATPase_OSCP/dsu"/>
</dbReference>
<evidence type="ECO:0000256" key="2">
    <source>
        <dbReference type="ARBA" id="ARBA00022448"/>
    </source>
</evidence>
<keyword evidence="6" id="KW-0066">ATP synthesis</keyword>
<evidence type="ECO:0000313" key="7">
    <source>
        <dbReference type="EMBL" id="OHA83419.1"/>
    </source>
</evidence>
<proteinExistence type="predicted"/>
<name>A0A1G2SFJ4_9BACT</name>
<keyword evidence="4" id="KW-0406">Ion transport</keyword>
<evidence type="ECO:0000256" key="6">
    <source>
        <dbReference type="ARBA" id="ARBA00023310"/>
    </source>
</evidence>
<protein>
    <submittedName>
        <fullName evidence="7">Uncharacterized protein</fullName>
    </submittedName>
</protein>
<keyword evidence="5" id="KW-0472">Membrane</keyword>
<evidence type="ECO:0000256" key="4">
    <source>
        <dbReference type="ARBA" id="ARBA00023065"/>
    </source>
</evidence>
<sequence length="132" mass="15020">MKASWYAEALAGALVGKNEKEAEKVVARFYEVIKAHGHTGLLPFIPAELEKIEARAQAHREATLVTADAKSRTKWSHAYDHYYRETLLPLDATRKDVIDETIIGGYQIRTKDLLVDSSYKRSLIELYQKITN</sequence>
<keyword evidence="2" id="KW-0813">Transport</keyword>
<accession>A0A1G2SFJ4</accession>
<comment type="caution">
    <text evidence="7">The sequence shown here is derived from an EMBL/GenBank/DDBJ whole genome shotgun (WGS) entry which is preliminary data.</text>
</comment>
<dbReference type="GO" id="GO:0046933">
    <property type="term" value="F:proton-transporting ATP synthase activity, rotational mechanism"/>
    <property type="evidence" value="ECO:0007669"/>
    <property type="project" value="InterPro"/>
</dbReference>
<dbReference type="AlphaFoldDB" id="A0A1G2SFJ4"/>
<keyword evidence="3" id="KW-0375">Hydrogen ion transport</keyword>
<dbReference type="GO" id="GO:0016020">
    <property type="term" value="C:membrane"/>
    <property type="evidence" value="ECO:0007669"/>
    <property type="project" value="UniProtKB-SubCell"/>
</dbReference>
<comment type="subcellular location">
    <subcellularLocation>
        <location evidence="1">Membrane</location>
    </subcellularLocation>
</comment>
<evidence type="ECO:0000256" key="5">
    <source>
        <dbReference type="ARBA" id="ARBA00023136"/>
    </source>
</evidence>
<gene>
    <name evidence="7" type="ORF">A2937_03815</name>
</gene>
<organism evidence="7 8">
    <name type="scientific">Candidatus Yonathbacteria bacterium RIFCSPLOWO2_01_FULL_47_33b</name>
    <dbReference type="NCBI Taxonomy" id="1802727"/>
    <lineage>
        <taxon>Bacteria</taxon>
        <taxon>Candidatus Yonathiibacteriota</taxon>
    </lineage>
</organism>
<dbReference type="Pfam" id="PF00213">
    <property type="entry name" value="OSCP"/>
    <property type="match status" value="1"/>
</dbReference>
<evidence type="ECO:0000256" key="3">
    <source>
        <dbReference type="ARBA" id="ARBA00022781"/>
    </source>
</evidence>
<evidence type="ECO:0000313" key="8">
    <source>
        <dbReference type="Proteomes" id="UP000177987"/>
    </source>
</evidence>